<dbReference type="EMBL" id="LT598484">
    <property type="protein sequence ID" value="SCU98685.1"/>
    <property type="molecule type" value="Genomic_DNA"/>
</dbReference>
<feature type="domain" description="Alpha box" evidence="6">
    <location>
        <begin position="111"/>
        <end position="168"/>
    </location>
</feature>
<protein>
    <submittedName>
        <fullName evidence="7">LAME_0G00166g1_1</fullName>
    </submittedName>
</protein>
<evidence type="ECO:0000313" key="7">
    <source>
        <dbReference type="EMBL" id="SCU98685.1"/>
    </source>
</evidence>
<comment type="subcellular location">
    <subcellularLocation>
        <location evidence="5">Nucleus</location>
    </subcellularLocation>
</comment>
<keyword evidence="3 5" id="KW-0804">Transcription</keyword>
<dbReference type="InterPro" id="IPR006856">
    <property type="entry name" value="MATalpha_HMGbox"/>
</dbReference>
<keyword evidence="8" id="KW-1185">Reference proteome</keyword>
<gene>
    <name evidence="7" type="ORF">LAME_0G00166G</name>
</gene>
<sequence>MKSAKPSFKVALTNDKKKVCKPNRRFPAKNRPSKKKVCFEQNFGVNLYMTYTRPEVIPRTPQIILNLGSLTHSSNIQINKAKSKIQSSGLDTPIEKELANDTIFKYDKEKSPKKRLNPFIGFRSYYASYVKGKIKQQDLSVLLSNYWTSNGQIHKTWEFFTQHYNKNKTDMCFVDWLEKNYNCEHTEKPAHKQRDEEPYIEDIFSNTEELLKRYTSKELIDMTRLQTEHQDFFNNFFPFEDQHNSNGYISSLIESDDLVYI</sequence>
<organism evidence="7 8">
    <name type="scientific">Lachancea meyersii CBS 8951</name>
    <dbReference type="NCBI Taxonomy" id="1266667"/>
    <lineage>
        <taxon>Eukaryota</taxon>
        <taxon>Fungi</taxon>
        <taxon>Dikarya</taxon>
        <taxon>Ascomycota</taxon>
        <taxon>Saccharomycotina</taxon>
        <taxon>Saccharomycetes</taxon>
        <taxon>Saccharomycetales</taxon>
        <taxon>Saccharomycetaceae</taxon>
        <taxon>Lachancea</taxon>
    </lineage>
</organism>
<dbReference type="GO" id="GO:0005634">
    <property type="term" value="C:nucleus"/>
    <property type="evidence" value="ECO:0007669"/>
    <property type="project" value="UniProtKB-SubCell"/>
</dbReference>
<evidence type="ECO:0000256" key="4">
    <source>
        <dbReference type="ARBA" id="ARBA00023242"/>
    </source>
</evidence>
<evidence type="ECO:0000256" key="5">
    <source>
        <dbReference type="RuleBase" id="RU003516"/>
    </source>
</evidence>
<reference evidence="8" key="1">
    <citation type="submission" date="2016-03" db="EMBL/GenBank/DDBJ databases">
        <authorList>
            <person name="Devillers Hugo."/>
        </authorList>
    </citation>
    <scope>NUCLEOTIDE SEQUENCE [LARGE SCALE GENOMIC DNA]</scope>
</reference>
<dbReference type="GO" id="GO:0008301">
    <property type="term" value="F:DNA binding, bending"/>
    <property type="evidence" value="ECO:0007669"/>
    <property type="project" value="InterPro"/>
</dbReference>
<evidence type="ECO:0000256" key="2">
    <source>
        <dbReference type="ARBA" id="ARBA00023125"/>
    </source>
</evidence>
<accession>A0A1G4K4K6</accession>
<dbReference type="AlphaFoldDB" id="A0A1G4K4K6"/>
<evidence type="ECO:0000259" key="6">
    <source>
        <dbReference type="PROSITE" id="PS51325"/>
    </source>
</evidence>
<proteinExistence type="inferred from homology"/>
<dbReference type="GO" id="GO:0045895">
    <property type="term" value="P:positive regulation of mating-type specific transcription, DNA-templated"/>
    <property type="evidence" value="ECO:0007669"/>
    <property type="project" value="InterPro"/>
</dbReference>
<dbReference type="PROSITE" id="PS51325">
    <property type="entry name" value="ALPHA_BOX"/>
    <property type="match status" value="1"/>
</dbReference>
<dbReference type="OrthoDB" id="5398665at2759"/>
<dbReference type="Proteomes" id="UP000191144">
    <property type="component" value="Chromosome G"/>
</dbReference>
<keyword evidence="4 5" id="KW-0539">Nucleus</keyword>
<keyword evidence="1 5" id="KW-0805">Transcription regulation</keyword>
<dbReference type="Pfam" id="PF04769">
    <property type="entry name" value="MATalpha_HMGbox"/>
    <property type="match status" value="1"/>
</dbReference>
<name>A0A1G4K4K6_9SACH</name>
<evidence type="ECO:0000313" key="8">
    <source>
        <dbReference type="Proteomes" id="UP000191144"/>
    </source>
</evidence>
<evidence type="ECO:0000256" key="3">
    <source>
        <dbReference type="ARBA" id="ARBA00023163"/>
    </source>
</evidence>
<evidence type="ECO:0000256" key="1">
    <source>
        <dbReference type="ARBA" id="ARBA00023015"/>
    </source>
</evidence>
<comment type="similarity">
    <text evidence="5">Belongs to the MATALPHA1 family.</text>
</comment>
<keyword evidence="2 5" id="KW-0238">DNA-binding</keyword>